<name>A0A7W6J1V2_9HYPH</name>
<dbReference type="RefSeq" id="WP_183364451.1">
    <property type="nucleotide sequence ID" value="NZ_JACIEZ010000001.1"/>
</dbReference>
<dbReference type="GO" id="GO:0006171">
    <property type="term" value="P:cAMP biosynthetic process"/>
    <property type="evidence" value="ECO:0007669"/>
    <property type="project" value="TreeGrafter"/>
</dbReference>
<dbReference type="PROSITE" id="PS50125">
    <property type="entry name" value="GUANYLATE_CYCLASE_2"/>
    <property type="match status" value="1"/>
</dbReference>
<dbReference type="AlphaFoldDB" id="A0A7W6J1V2"/>
<dbReference type="SMART" id="SM00044">
    <property type="entry name" value="CYCc"/>
    <property type="match status" value="1"/>
</dbReference>
<dbReference type="PANTHER" id="PTHR43081">
    <property type="entry name" value="ADENYLATE CYCLASE, TERMINAL-DIFFERENTIATION SPECIFIC-RELATED"/>
    <property type="match status" value="1"/>
</dbReference>
<dbReference type="Proteomes" id="UP000528286">
    <property type="component" value="Unassembled WGS sequence"/>
</dbReference>
<dbReference type="GO" id="GO:0004016">
    <property type="term" value="F:adenylate cyclase activity"/>
    <property type="evidence" value="ECO:0007669"/>
    <property type="project" value="UniProtKB-EC"/>
</dbReference>
<dbReference type="InterPro" id="IPR050697">
    <property type="entry name" value="Adenylyl/Guanylyl_Cyclase_3/4"/>
</dbReference>
<dbReference type="GO" id="GO:0035556">
    <property type="term" value="P:intracellular signal transduction"/>
    <property type="evidence" value="ECO:0007669"/>
    <property type="project" value="InterPro"/>
</dbReference>
<sequence>MKITHRAPVSETLLDRVSTWLQEAALNGEGLEVLVQGFCERLAASGLPLNRVHLSFSVLHPLYDALGFTWMRGEGTTVEGYRAERDSDDNDRFLKSPYYYLLSHNLGHIRRQLTPDTPDEFPVFRDLKRMGVTDYIAFVQSFGSDSRQGMIGSWATDAPGGFDDAVIAALLKIQTNLAVAAKMAVLGKLANNMLTTYLGGNAGQRVLSGQIRRGDGESIRAALVMVDMRDSTLLAEREGRQVYIDTLNQFFDAVALPFNRNGGEILSFVGDGFLAIYPCGRHREPSESAAQSAMTAARQAVSRMQELNRQRGRQSLGDVRYGIGLHMGNVMFGNVGLQDRLTFSAFGASVNEVHRLQGLTKKYAKPVLASSAFVNYCGGSWLNVGEEQLRGVKSKVKVLEPTDEHLRLDHQEVLESRSLEARSEAEKVMLLYQNARPTHSNNPWNRLLP</sequence>
<evidence type="ECO:0000259" key="1">
    <source>
        <dbReference type="PROSITE" id="PS50125"/>
    </source>
</evidence>
<feature type="domain" description="Guanylate cyclase" evidence="1">
    <location>
        <begin position="222"/>
        <end position="357"/>
    </location>
</feature>
<dbReference type="PANTHER" id="PTHR43081:SF11">
    <property type="entry name" value="BLR2264 PROTEIN"/>
    <property type="match status" value="1"/>
</dbReference>
<evidence type="ECO:0000313" key="2">
    <source>
        <dbReference type="EMBL" id="MBB4063254.1"/>
    </source>
</evidence>
<gene>
    <name evidence="2" type="ORF">GGR23_000415</name>
</gene>
<evidence type="ECO:0000313" key="3">
    <source>
        <dbReference type="Proteomes" id="UP000528286"/>
    </source>
</evidence>
<dbReference type="CDD" id="cd07302">
    <property type="entry name" value="CHD"/>
    <property type="match status" value="1"/>
</dbReference>
<dbReference type="Gene3D" id="3.30.70.1230">
    <property type="entry name" value="Nucleotide cyclase"/>
    <property type="match status" value="1"/>
</dbReference>
<keyword evidence="2" id="KW-0456">Lyase</keyword>
<dbReference type="EC" id="4.6.1.1" evidence="2"/>
<keyword evidence="3" id="KW-1185">Reference proteome</keyword>
<reference evidence="2 3" key="1">
    <citation type="submission" date="2020-08" db="EMBL/GenBank/DDBJ databases">
        <title>Genomic Encyclopedia of Type Strains, Phase IV (KMG-IV): sequencing the most valuable type-strain genomes for metagenomic binning, comparative biology and taxonomic classification.</title>
        <authorList>
            <person name="Goeker M."/>
        </authorList>
    </citation>
    <scope>NUCLEOTIDE SEQUENCE [LARGE SCALE GENOMIC DNA]</scope>
    <source>
        <strain evidence="2 3">DSM 29853</strain>
    </source>
</reference>
<dbReference type="InterPro" id="IPR029787">
    <property type="entry name" value="Nucleotide_cyclase"/>
</dbReference>
<dbReference type="Pfam" id="PF00211">
    <property type="entry name" value="Guanylate_cyc"/>
    <property type="match status" value="1"/>
</dbReference>
<organism evidence="2 3">
    <name type="scientific">Gellertiella hungarica</name>
    <dbReference type="NCBI Taxonomy" id="1572859"/>
    <lineage>
        <taxon>Bacteria</taxon>
        <taxon>Pseudomonadati</taxon>
        <taxon>Pseudomonadota</taxon>
        <taxon>Alphaproteobacteria</taxon>
        <taxon>Hyphomicrobiales</taxon>
        <taxon>Rhizobiaceae</taxon>
        <taxon>Gellertiella</taxon>
    </lineage>
</organism>
<proteinExistence type="predicted"/>
<dbReference type="SUPFAM" id="SSF55073">
    <property type="entry name" value="Nucleotide cyclase"/>
    <property type="match status" value="1"/>
</dbReference>
<dbReference type="InterPro" id="IPR001054">
    <property type="entry name" value="A/G_cyclase"/>
</dbReference>
<protein>
    <submittedName>
        <fullName evidence="2">Adenylate cyclase</fullName>
        <ecNumber evidence="2">4.6.1.1</ecNumber>
    </submittedName>
</protein>
<dbReference type="EMBL" id="JACIEZ010000001">
    <property type="protein sequence ID" value="MBB4063254.1"/>
    <property type="molecule type" value="Genomic_DNA"/>
</dbReference>
<comment type="caution">
    <text evidence="2">The sequence shown here is derived from an EMBL/GenBank/DDBJ whole genome shotgun (WGS) entry which is preliminary data.</text>
</comment>
<accession>A0A7W6J1V2</accession>